<evidence type="ECO:0000313" key="7">
    <source>
        <dbReference type="EMBL" id="CAG8471917.1"/>
    </source>
</evidence>
<dbReference type="EMBL" id="CAJVPS010000269">
    <property type="protein sequence ID" value="CAG8471917.1"/>
    <property type="molecule type" value="Genomic_DNA"/>
</dbReference>
<dbReference type="Gene3D" id="6.10.140.2220">
    <property type="match status" value="1"/>
</dbReference>
<evidence type="ECO:0000256" key="5">
    <source>
        <dbReference type="SAM" id="MobiDB-lite"/>
    </source>
</evidence>
<dbReference type="Pfam" id="PF01753">
    <property type="entry name" value="zf-MYND"/>
    <property type="match status" value="1"/>
</dbReference>
<dbReference type="PANTHER" id="PTHR12298">
    <property type="entry name" value="PCDC2 PROGRAMMED CELL DEATH PROTEIN 2 -RELATED"/>
    <property type="match status" value="1"/>
</dbReference>
<evidence type="ECO:0000313" key="8">
    <source>
        <dbReference type="Proteomes" id="UP000789508"/>
    </source>
</evidence>
<protein>
    <submittedName>
        <fullName evidence="7">12118_t:CDS:1</fullName>
    </submittedName>
</protein>
<keyword evidence="2 4" id="KW-0863">Zinc-finger</keyword>
<dbReference type="Pfam" id="PF04194">
    <property type="entry name" value="PDCD2_C"/>
    <property type="match status" value="1"/>
</dbReference>
<organism evidence="7 8">
    <name type="scientific">Ambispora leptoticha</name>
    <dbReference type="NCBI Taxonomy" id="144679"/>
    <lineage>
        <taxon>Eukaryota</taxon>
        <taxon>Fungi</taxon>
        <taxon>Fungi incertae sedis</taxon>
        <taxon>Mucoromycota</taxon>
        <taxon>Glomeromycotina</taxon>
        <taxon>Glomeromycetes</taxon>
        <taxon>Archaeosporales</taxon>
        <taxon>Ambisporaceae</taxon>
        <taxon>Ambispora</taxon>
    </lineage>
</organism>
<feature type="domain" description="MYND-type" evidence="6">
    <location>
        <begin position="176"/>
        <end position="214"/>
    </location>
</feature>
<gene>
    <name evidence="7" type="ORF">ALEPTO_LOCUS2055</name>
</gene>
<dbReference type="Proteomes" id="UP000789508">
    <property type="component" value="Unassembled WGS sequence"/>
</dbReference>
<evidence type="ECO:0000256" key="3">
    <source>
        <dbReference type="ARBA" id="ARBA00022833"/>
    </source>
</evidence>
<keyword evidence="3" id="KW-0862">Zinc</keyword>
<accession>A0A9N8W2I0</accession>
<dbReference type="InterPro" id="IPR007320">
    <property type="entry name" value="PDCD2_C"/>
</dbReference>
<dbReference type="SUPFAM" id="SSF144232">
    <property type="entry name" value="HIT/MYND zinc finger-like"/>
    <property type="match status" value="1"/>
</dbReference>
<feature type="region of interest" description="Disordered" evidence="5">
    <location>
        <begin position="110"/>
        <end position="145"/>
    </location>
</feature>
<feature type="region of interest" description="Disordered" evidence="5">
    <location>
        <begin position="246"/>
        <end position="270"/>
    </location>
</feature>
<feature type="compositionally biased region" description="Polar residues" evidence="5">
    <location>
        <begin position="110"/>
        <end position="122"/>
    </location>
</feature>
<dbReference type="AlphaFoldDB" id="A0A9N8W2I0"/>
<name>A0A9N8W2I0_9GLOM</name>
<keyword evidence="8" id="KW-1185">Reference proteome</keyword>
<proteinExistence type="predicted"/>
<reference evidence="7" key="1">
    <citation type="submission" date="2021-06" db="EMBL/GenBank/DDBJ databases">
        <authorList>
            <person name="Kallberg Y."/>
            <person name="Tangrot J."/>
            <person name="Rosling A."/>
        </authorList>
    </citation>
    <scope>NUCLEOTIDE SEQUENCE</scope>
    <source>
        <strain evidence="7">FL130A</strain>
    </source>
</reference>
<dbReference type="PROSITE" id="PS50865">
    <property type="entry name" value="ZF_MYND_2"/>
    <property type="match status" value="1"/>
</dbReference>
<keyword evidence="1" id="KW-0479">Metal-binding</keyword>
<feature type="compositionally biased region" description="Polar residues" evidence="5">
    <location>
        <begin position="131"/>
        <end position="144"/>
    </location>
</feature>
<dbReference type="GO" id="GO:0005737">
    <property type="term" value="C:cytoplasm"/>
    <property type="evidence" value="ECO:0007669"/>
    <property type="project" value="InterPro"/>
</dbReference>
<dbReference type="InterPro" id="IPR002893">
    <property type="entry name" value="Znf_MYND"/>
</dbReference>
<dbReference type="PANTHER" id="PTHR12298:SF4">
    <property type="entry name" value="PROGRAMMED CELL DEATH PROTEIN 2"/>
    <property type="match status" value="1"/>
</dbReference>
<comment type="caution">
    <text evidence="7">The sequence shown here is derived from an EMBL/GenBank/DDBJ whole genome shotgun (WGS) entry which is preliminary data.</text>
</comment>
<dbReference type="GO" id="GO:0008270">
    <property type="term" value="F:zinc ion binding"/>
    <property type="evidence" value="ECO:0007669"/>
    <property type="project" value="UniProtKB-KW"/>
</dbReference>
<feature type="compositionally biased region" description="Acidic residues" evidence="5">
    <location>
        <begin position="246"/>
        <end position="257"/>
    </location>
</feature>
<dbReference type="GO" id="GO:0005634">
    <property type="term" value="C:nucleus"/>
    <property type="evidence" value="ECO:0007669"/>
    <property type="project" value="TreeGrafter"/>
</dbReference>
<sequence length="393" mass="45325">TGDMAASSTAVVELGFAEPPAHPLTSEKFPSKIGGRPAWLNPQHILSADKVECGVCKKPMVLLLQLYAPEDYPPEAFHRMIYVFCCKNGSCHKLSWRESFKVYRSQLSRDNPYWSASPSASSKELEDPNQKIANESSPDKQLSNRNREKLQYDDLKQIHQKLQKLDISKSKAAIQCIVCGLLGFKTCGKCNIVRYCSKAHQIEHWITGQHKTHCSSMNLSSMSTENDDKLCQNAILFPEYEIVNESETNEDDEDENRENENSQEVSNSRALVPTGDEIYEESQVNVDKAFLKFQKKLEFNPDQVLRYARVEYEVDRNPDPLWVSDHEKPDLQRDIPACPYCSNPRTFEFQILSTLLNYLKIDHTKRDSLDWEEFIWRQDFSEEGVRLDRTQKE</sequence>
<feature type="non-terminal residue" evidence="7">
    <location>
        <position position="393"/>
    </location>
</feature>
<evidence type="ECO:0000256" key="4">
    <source>
        <dbReference type="PROSITE-ProRule" id="PRU00134"/>
    </source>
</evidence>
<dbReference type="PROSITE" id="PS01360">
    <property type="entry name" value="ZF_MYND_1"/>
    <property type="match status" value="1"/>
</dbReference>
<evidence type="ECO:0000256" key="2">
    <source>
        <dbReference type="ARBA" id="ARBA00022771"/>
    </source>
</evidence>
<evidence type="ECO:0000256" key="1">
    <source>
        <dbReference type="ARBA" id="ARBA00022723"/>
    </source>
</evidence>
<dbReference type="OrthoDB" id="443682at2759"/>
<evidence type="ECO:0000259" key="6">
    <source>
        <dbReference type="PROSITE" id="PS50865"/>
    </source>
</evidence>